<dbReference type="EMBL" id="ABDF02000004">
    <property type="protein sequence ID" value="EHK24295.1"/>
    <property type="molecule type" value="Genomic_DNA"/>
</dbReference>
<dbReference type="VEuPathDB" id="FungiDB:TRIVIDRAFT_198914"/>
<evidence type="ECO:0000313" key="3">
    <source>
        <dbReference type="Proteomes" id="UP000007115"/>
    </source>
</evidence>
<name>G9MLR8_HYPVG</name>
<keyword evidence="3" id="KW-1185">Reference proteome</keyword>
<accession>G9MLR8</accession>
<evidence type="ECO:0000313" key="2">
    <source>
        <dbReference type="EMBL" id="EHK24295.1"/>
    </source>
</evidence>
<sequence length="300" mass="33211">MAWVDEEISVFLAKHEFGSECYRFTRHSSLDSKQQPQSGAAGGAIIFNGKVMLLGSDNFLRAPKERESELLLLKDCSNDNENDESDSDNYERNDGDDNDDTAIRLFKSMRSQERRRKSSKAVDQLYARGELRGLLIGKTKPVLRDHRLWYALFEMDLVSCSDSLYNDAIPLDDLSRIEPGARETDVMTVTPNGGVVYGQLYAAEFANPIIFGDGGCWVRDRTTGRLFGHIIGQCSNLSANTLIMPAKDVFEHALTKLQERKHKNQLHEVQAGKDGQILIKVGGASAGSEGGSVGMDCGNK</sequence>
<organism evidence="2 3">
    <name type="scientific">Hypocrea virens (strain Gv29-8 / FGSC 10586)</name>
    <name type="common">Gliocladium virens</name>
    <name type="synonym">Trichoderma virens</name>
    <dbReference type="NCBI Taxonomy" id="413071"/>
    <lineage>
        <taxon>Eukaryota</taxon>
        <taxon>Fungi</taxon>
        <taxon>Dikarya</taxon>
        <taxon>Ascomycota</taxon>
        <taxon>Pezizomycotina</taxon>
        <taxon>Sordariomycetes</taxon>
        <taxon>Hypocreomycetidae</taxon>
        <taxon>Hypocreales</taxon>
        <taxon>Hypocreaceae</taxon>
        <taxon>Trichoderma</taxon>
    </lineage>
</organism>
<gene>
    <name evidence="2" type="ORF">TRIVIDRAFT_198914</name>
</gene>
<proteinExistence type="predicted"/>
<evidence type="ECO:0000256" key="1">
    <source>
        <dbReference type="SAM" id="MobiDB-lite"/>
    </source>
</evidence>
<feature type="compositionally biased region" description="Acidic residues" evidence="1">
    <location>
        <begin position="78"/>
        <end position="88"/>
    </location>
</feature>
<reference evidence="2 3" key="1">
    <citation type="journal article" date="2011" name="Genome Biol.">
        <title>Comparative genome sequence analysis underscores mycoparasitism as the ancestral life style of Trichoderma.</title>
        <authorList>
            <person name="Kubicek C.P."/>
            <person name="Herrera-Estrella A."/>
            <person name="Seidl-Seiboth V."/>
            <person name="Martinez D.A."/>
            <person name="Druzhinina I.S."/>
            <person name="Thon M."/>
            <person name="Zeilinger S."/>
            <person name="Casas-Flores S."/>
            <person name="Horwitz B.A."/>
            <person name="Mukherjee P.K."/>
            <person name="Mukherjee M."/>
            <person name="Kredics L."/>
            <person name="Alcaraz L.D."/>
            <person name="Aerts A."/>
            <person name="Antal Z."/>
            <person name="Atanasova L."/>
            <person name="Cervantes-Badillo M.G."/>
            <person name="Challacombe J."/>
            <person name="Chertkov O."/>
            <person name="McCluskey K."/>
            <person name="Coulpier F."/>
            <person name="Deshpande N."/>
            <person name="von Doehren H."/>
            <person name="Ebbole D.J."/>
            <person name="Esquivel-Naranjo E.U."/>
            <person name="Fekete E."/>
            <person name="Flipphi M."/>
            <person name="Glaser F."/>
            <person name="Gomez-Rodriguez E.Y."/>
            <person name="Gruber S."/>
            <person name="Han C."/>
            <person name="Henrissat B."/>
            <person name="Hermosa R."/>
            <person name="Hernandez-Onate M."/>
            <person name="Karaffa L."/>
            <person name="Kosti I."/>
            <person name="Le Crom S."/>
            <person name="Lindquist E."/>
            <person name="Lucas S."/>
            <person name="Luebeck M."/>
            <person name="Luebeck P.S."/>
            <person name="Margeot A."/>
            <person name="Metz B."/>
            <person name="Misra M."/>
            <person name="Nevalainen H."/>
            <person name="Omann M."/>
            <person name="Packer N."/>
            <person name="Perrone G."/>
            <person name="Uresti-Rivera E.E."/>
            <person name="Salamov A."/>
            <person name="Schmoll M."/>
            <person name="Seiboth B."/>
            <person name="Shapiro H."/>
            <person name="Sukno S."/>
            <person name="Tamayo-Ramos J.A."/>
            <person name="Tisch D."/>
            <person name="Wiest A."/>
            <person name="Wilkinson H.H."/>
            <person name="Zhang M."/>
            <person name="Coutinho P.M."/>
            <person name="Kenerley C.M."/>
            <person name="Monte E."/>
            <person name="Baker S.E."/>
            <person name="Grigoriev I.V."/>
        </authorList>
    </citation>
    <scope>NUCLEOTIDE SEQUENCE [LARGE SCALE GENOMIC DNA]</scope>
    <source>
        <strain evidence="3">Gv29-8 / FGSC 10586</strain>
    </source>
</reference>
<dbReference type="OrthoDB" id="4900434at2759"/>
<dbReference type="AlphaFoldDB" id="G9MLR8"/>
<dbReference type="HOGENOM" id="CLU_927687_0_0_1"/>
<feature type="region of interest" description="Disordered" evidence="1">
    <location>
        <begin position="74"/>
        <end position="100"/>
    </location>
</feature>
<dbReference type="GeneID" id="25790045"/>
<dbReference type="Proteomes" id="UP000007115">
    <property type="component" value="Unassembled WGS sequence"/>
</dbReference>
<comment type="caution">
    <text evidence="2">The sequence shown here is derived from an EMBL/GenBank/DDBJ whole genome shotgun (WGS) entry which is preliminary data.</text>
</comment>
<dbReference type="RefSeq" id="XP_013958507.1">
    <property type="nucleotide sequence ID" value="XM_014103032.1"/>
</dbReference>
<dbReference type="STRING" id="413071.G9MLR8"/>
<protein>
    <submittedName>
        <fullName evidence="2">Uncharacterized protein</fullName>
    </submittedName>
</protein>
<dbReference type="eggNOG" id="ENOG502RPJI">
    <property type="taxonomic scope" value="Eukaryota"/>
</dbReference>
<dbReference type="InParanoid" id="G9MLR8"/>